<keyword evidence="2" id="KW-1185">Reference proteome</keyword>
<name>A0ABQ3VFV9_9CHLR</name>
<evidence type="ECO:0008006" key="3">
    <source>
        <dbReference type="Google" id="ProtNLM"/>
    </source>
</evidence>
<dbReference type="Proteomes" id="UP000635565">
    <property type="component" value="Unassembled WGS sequence"/>
</dbReference>
<sequence length="112" mass="13103">MPQRLVPQYMIVGECPWLQGWYRDGRAVKIAIDAFHPLSISFTYGDSFPAMRYQDGRPYRGQVYTLSEILEIIKQYDFPQNWNADGKKGPERYIEAQIWDEVSLLEKSPTLL</sequence>
<dbReference type="EMBL" id="BNJJ01000008">
    <property type="protein sequence ID" value="GHO85049.1"/>
    <property type="molecule type" value="Genomic_DNA"/>
</dbReference>
<accession>A0ABQ3VFV9</accession>
<organism evidence="1 2">
    <name type="scientific">Dictyobacter formicarum</name>
    <dbReference type="NCBI Taxonomy" id="2778368"/>
    <lineage>
        <taxon>Bacteria</taxon>
        <taxon>Bacillati</taxon>
        <taxon>Chloroflexota</taxon>
        <taxon>Ktedonobacteria</taxon>
        <taxon>Ktedonobacterales</taxon>
        <taxon>Dictyobacteraceae</taxon>
        <taxon>Dictyobacter</taxon>
    </lineage>
</organism>
<protein>
    <recommendedName>
        <fullName evidence="3">Gamma-glutamylcyclotransferase AIG2-like domain-containing protein</fullName>
    </recommendedName>
</protein>
<comment type="caution">
    <text evidence="1">The sequence shown here is derived from an EMBL/GenBank/DDBJ whole genome shotgun (WGS) entry which is preliminary data.</text>
</comment>
<proteinExistence type="predicted"/>
<gene>
    <name evidence="1" type="ORF">KSZ_30550</name>
</gene>
<evidence type="ECO:0000313" key="2">
    <source>
        <dbReference type="Proteomes" id="UP000635565"/>
    </source>
</evidence>
<evidence type="ECO:0000313" key="1">
    <source>
        <dbReference type="EMBL" id="GHO85049.1"/>
    </source>
</evidence>
<reference evidence="1 2" key="1">
    <citation type="journal article" date="2021" name="Int. J. Syst. Evol. Microbiol.">
        <title>Reticulibacter mediterranei gen. nov., sp. nov., within the new family Reticulibacteraceae fam. nov., and Ktedonospora formicarum gen. nov., sp. nov., Ktedonobacter robiniae sp. nov., Dictyobacter formicarum sp. nov. and Dictyobacter arantiisoli sp. nov., belonging to the class Ktedonobacteria.</title>
        <authorList>
            <person name="Yabe S."/>
            <person name="Zheng Y."/>
            <person name="Wang C.M."/>
            <person name="Sakai Y."/>
            <person name="Abe K."/>
            <person name="Yokota A."/>
            <person name="Donadio S."/>
            <person name="Cavaletti L."/>
            <person name="Monciardini P."/>
        </authorList>
    </citation>
    <scope>NUCLEOTIDE SEQUENCE [LARGE SCALE GENOMIC DNA]</scope>
    <source>
        <strain evidence="1 2">SOSP1-9</strain>
    </source>
</reference>